<protein>
    <submittedName>
        <fullName evidence="1">Uncharacterized protein</fullName>
    </submittedName>
</protein>
<dbReference type="EMBL" id="GGEC01080423">
    <property type="protein sequence ID" value="MBX60907.1"/>
    <property type="molecule type" value="Transcribed_RNA"/>
</dbReference>
<organism evidence="1">
    <name type="scientific">Rhizophora mucronata</name>
    <name type="common">Asiatic mangrove</name>
    <dbReference type="NCBI Taxonomy" id="61149"/>
    <lineage>
        <taxon>Eukaryota</taxon>
        <taxon>Viridiplantae</taxon>
        <taxon>Streptophyta</taxon>
        <taxon>Embryophyta</taxon>
        <taxon>Tracheophyta</taxon>
        <taxon>Spermatophyta</taxon>
        <taxon>Magnoliopsida</taxon>
        <taxon>eudicotyledons</taxon>
        <taxon>Gunneridae</taxon>
        <taxon>Pentapetalae</taxon>
        <taxon>rosids</taxon>
        <taxon>fabids</taxon>
        <taxon>Malpighiales</taxon>
        <taxon>Rhizophoraceae</taxon>
        <taxon>Rhizophora</taxon>
    </lineage>
</organism>
<proteinExistence type="predicted"/>
<reference evidence="1" key="1">
    <citation type="submission" date="2018-02" db="EMBL/GenBank/DDBJ databases">
        <title>Rhizophora mucronata_Transcriptome.</title>
        <authorList>
            <person name="Meera S.P."/>
            <person name="Sreeshan A."/>
            <person name="Augustine A."/>
        </authorList>
    </citation>
    <scope>NUCLEOTIDE SEQUENCE</scope>
    <source>
        <tissue evidence="1">Leaf</tissue>
    </source>
</reference>
<evidence type="ECO:0000313" key="1">
    <source>
        <dbReference type="EMBL" id="MBX60907.1"/>
    </source>
</evidence>
<sequence length="26" mass="2928">MNIEFVGFGQIIESFCCIVEGFQAFV</sequence>
<accession>A0A2P2Q1R8</accession>
<dbReference type="AlphaFoldDB" id="A0A2P2Q1R8"/>
<name>A0A2P2Q1R8_RHIMU</name>